<dbReference type="CDD" id="cd19941">
    <property type="entry name" value="TIL"/>
    <property type="match status" value="2"/>
</dbReference>
<feature type="chain" id="PRO_5020585278" description="TIL domain-containing protein" evidence="4">
    <location>
        <begin position="17"/>
        <end position="208"/>
    </location>
</feature>
<accession>A0A4U5P2P9</accession>
<name>A0A4U5P2P9_STECR</name>
<dbReference type="Gene3D" id="2.10.25.10">
    <property type="entry name" value="Laminin"/>
    <property type="match status" value="2"/>
</dbReference>
<dbReference type="InterPro" id="IPR002919">
    <property type="entry name" value="TIL_dom"/>
</dbReference>
<evidence type="ECO:0000256" key="3">
    <source>
        <dbReference type="ARBA" id="ARBA00023157"/>
    </source>
</evidence>
<dbReference type="Proteomes" id="UP000298663">
    <property type="component" value="Unassembled WGS sequence"/>
</dbReference>
<evidence type="ECO:0000313" key="6">
    <source>
        <dbReference type="EMBL" id="TKR89871.1"/>
    </source>
</evidence>
<comment type="caution">
    <text evidence="6">The sequence shown here is derived from an EMBL/GenBank/DDBJ whole genome shotgun (WGS) entry which is preliminary data.</text>
</comment>
<dbReference type="PANTHER" id="PTHR23259:SF70">
    <property type="entry name" value="ACCESSORY GLAND PROTEIN ACP62F-RELATED"/>
    <property type="match status" value="1"/>
</dbReference>
<dbReference type="AlphaFoldDB" id="A0A4U5P2P9"/>
<keyword evidence="1" id="KW-0646">Protease inhibitor</keyword>
<protein>
    <recommendedName>
        <fullName evidence="5">TIL domain-containing protein</fullName>
    </recommendedName>
</protein>
<evidence type="ECO:0000259" key="5">
    <source>
        <dbReference type="Pfam" id="PF01826"/>
    </source>
</evidence>
<dbReference type="SUPFAM" id="SSF57567">
    <property type="entry name" value="Serine protease inhibitors"/>
    <property type="match status" value="2"/>
</dbReference>
<feature type="domain" description="TIL" evidence="5">
    <location>
        <begin position="22"/>
        <end position="76"/>
    </location>
</feature>
<keyword evidence="4" id="KW-0732">Signal</keyword>
<organism evidence="6 7">
    <name type="scientific">Steinernema carpocapsae</name>
    <name type="common">Entomopathogenic nematode</name>
    <dbReference type="NCBI Taxonomy" id="34508"/>
    <lineage>
        <taxon>Eukaryota</taxon>
        <taxon>Metazoa</taxon>
        <taxon>Ecdysozoa</taxon>
        <taxon>Nematoda</taxon>
        <taxon>Chromadorea</taxon>
        <taxon>Rhabditida</taxon>
        <taxon>Tylenchina</taxon>
        <taxon>Panagrolaimomorpha</taxon>
        <taxon>Strongyloidoidea</taxon>
        <taxon>Steinernematidae</taxon>
        <taxon>Steinernema</taxon>
    </lineage>
</organism>
<feature type="signal peptide" evidence="4">
    <location>
        <begin position="1"/>
        <end position="16"/>
    </location>
</feature>
<sequence length="208" mass="22857">MFRLLLASVLILAVFATKDFTCPPNERVDHCGGLCEPTCENHNGICPAVCLEKDKCVCEQGLFRNKDGTCVPEFQCPFYNPCHHVKCSAGYHCVVKVSPCLIPPCPRNGVCVPDLICPTNEHVDHCGGLCDRFCKNPNRACPALCKLEDKCVCDQGYYRNNEGTCVPEFQCPGWTNPCHYTKCSAGHVCVVKNGHGVCVPMPTLIPIH</sequence>
<dbReference type="PANTHER" id="PTHR23259">
    <property type="entry name" value="RIDDLE"/>
    <property type="match status" value="1"/>
</dbReference>
<feature type="domain" description="TIL" evidence="5">
    <location>
        <begin position="117"/>
        <end position="171"/>
    </location>
</feature>
<reference evidence="6 7" key="2">
    <citation type="journal article" date="2019" name="G3 (Bethesda)">
        <title>Hybrid Assembly of the Genome of the Entomopathogenic Nematode Steinernema carpocapsae Identifies the X-Chromosome.</title>
        <authorList>
            <person name="Serra L."/>
            <person name="Macchietto M."/>
            <person name="Macias-Munoz A."/>
            <person name="McGill C.J."/>
            <person name="Rodriguez I.M."/>
            <person name="Rodriguez B."/>
            <person name="Murad R."/>
            <person name="Mortazavi A."/>
        </authorList>
    </citation>
    <scope>NUCLEOTIDE SEQUENCE [LARGE SCALE GENOMIC DNA]</scope>
    <source>
        <strain evidence="6 7">ALL</strain>
    </source>
</reference>
<evidence type="ECO:0000256" key="1">
    <source>
        <dbReference type="ARBA" id="ARBA00022690"/>
    </source>
</evidence>
<keyword evidence="7" id="KW-1185">Reference proteome</keyword>
<proteinExistence type="predicted"/>
<dbReference type="InterPro" id="IPR036084">
    <property type="entry name" value="Ser_inhib-like_sf"/>
</dbReference>
<evidence type="ECO:0000313" key="7">
    <source>
        <dbReference type="Proteomes" id="UP000298663"/>
    </source>
</evidence>
<dbReference type="STRING" id="34508.A0A4U5P2P9"/>
<dbReference type="GO" id="GO:0004867">
    <property type="term" value="F:serine-type endopeptidase inhibitor activity"/>
    <property type="evidence" value="ECO:0007669"/>
    <property type="project" value="UniProtKB-KW"/>
</dbReference>
<reference evidence="6 7" key="1">
    <citation type="journal article" date="2015" name="Genome Biol.">
        <title>Comparative genomics of Steinernema reveals deeply conserved gene regulatory networks.</title>
        <authorList>
            <person name="Dillman A.R."/>
            <person name="Macchietto M."/>
            <person name="Porter C.F."/>
            <person name="Rogers A."/>
            <person name="Williams B."/>
            <person name="Antoshechkin I."/>
            <person name="Lee M.M."/>
            <person name="Goodwin Z."/>
            <person name="Lu X."/>
            <person name="Lewis E.E."/>
            <person name="Goodrich-Blair H."/>
            <person name="Stock S.P."/>
            <person name="Adams B.J."/>
            <person name="Sternberg P.W."/>
            <person name="Mortazavi A."/>
        </authorList>
    </citation>
    <scope>NUCLEOTIDE SEQUENCE [LARGE SCALE GENOMIC DNA]</scope>
    <source>
        <strain evidence="6 7">ALL</strain>
    </source>
</reference>
<gene>
    <name evidence="6" type="ORF">L596_013911</name>
</gene>
<dbReference type="InterPro" id="IPR051368">
    <property type="entry name" value="SerProtInhib-TIL_Domain"/>
</dbReference>
<dbReference type="EMBL" id="AZBU02000003">
    <property type="protein sequence ID" value="TKR89871.1"/>
    <property type="molecule type" value="Genomic_DNA"/>
</dbReference>
<evidence type="ECO:0000256" key="4">
    <source>
        <dbReference type="SAM" id="SignalP"/>
    </source>
</evidence>
<evidence type="ECO:0000256" key="2">
    <source>
        <dbReference type="ARBA" id="ARBA00022900"/>
    </source>
</evidence>
<dbReference type="Pfam" id="PF01826">
    <property type="entry name" value="TIL"/>
    <property type="match status" value="2"/>
</dbReference>
<keyword evidence="2" id="KW-0722">Serine protease inhibitor</keyword>
<dbReference type="OrthoDB" id="5876692at2759"/>
<keyword evidence="3" id="KW-1015">Disulfide bond</keyword>